<evidence type="ECO:0000256" key="4">
    <source>
        <dbReference type="ARBA" id="ARBA00022833"/>
    </source>
</evidence>
<proteinExistence type="predicted"/>
<dbReference type="GO" id="GO:0008270">
    <property type="term" value="F:zinc ion binding"/>
    <property type="evidence" value="ECO:0007669"/>
    <property type="project" value="UniProtKB-KW"/>
</dbReference>
<dbReference type="PANTHER" id="PTHR14003:SF23">
    <property type="entry name" value="ZINC FINGER PROTEIN 143"/>
    <property type="match status" value="1"/>
</dbReference>
<evidence type="ECO:0000256" key="3">
    <source>
        <dbReference type="ARBA" id="ARBA00022771"/>
    </source>
</evidence>
<evidence type="ECO:0000313" key="10">
    <source>
        <dbReference type="RefSeq" id="XP_055900636.1"/>
    </source>
</evidence>
<organism evidence="9 10">
    <name type="scientific">Biomphalaria glabrata</name>
    <name type="common">Bloodfluke planorb</name>
    <name type="synonym">Freshwater snail</name>
    <dbReference type="NCBI Taxonomy" id="6526"/>
    <lineage>
        <taxon>Eukaryota</taxon>
        <taxon>Metazoa</taxon>
        <taxon>Spiralia</taxon>
        <taxon>Lophotrochozoa</taxon>
        <taxon>Mollusca</taxon>
        <taxon>Gastropoda</taxon>
        <taxon>Heterobranchia</taxon>
        <taxon>Euthyneura</taxon>
        <taxon>Panpulmonata</taxon>
        <taxon>Hygrophila</taxon>
        <taxon>Lymnaeoidea</taxon>
        <taxon>Planorbidae</taxon>
        <taxon>Biomphalaria</taxon>
    </lineage>
</organism>
<protein>
    <submittedName>
        <fullName evidence="10">Uncharacterized protein LOC106080022 isoform X1</fullName>
    </submittedName>
</protein>
<feature type="domain" description="C2H2-type" evidence="8">
    <location>
        <begin position="647"/>
        <end position="676"/>
    </location>
</feature>
<dbReference type="PROSITE" id="PS50157">
    <property type="entry name" value="ZINC_FINGER_C2H2_2"/>
    <property type="match status" value="9"/>
</dbReference>
<feature type="compositionally biased region" description="Basic and acidic residues" evidence="7">
    <location>
        <begin position="17"/>
        <end position="26"/>
    </location>
</feature>
<dbReference type="Pfam" id="PF00096">
    <property type="entry name" value="zf-C2H2"/>
    <property type="match status" value="5"/>
</dbReference>
<feature type="domain" description="C2H2-type" evidence="8">
    <location>
        <begin position="677"/>
        <end position="706"/>
    </location>
</feature>
<evidence type="ECO:0000259" key="8">
    <source>
        <dbReference type="PROSITE" id="PS50157"/>
    </source>
</evidence>
<name>A0A9W3BMI5_BIOGL</name>
<dbReference type="Proteomes" id="UP001165740">
    <property type="component" value="Chromosome 10"/>
</dbReference>
<feature type="region of interest" description="Disordered" evidence="7">
    <location>
        <begin position="1"/>
        <end position="26"/>
    </location>
</feature>
<dbReference type="InterPro" id="IPR013087">
    <property type="entry name" value="Znf_C2H2_type"/>
</dbReference>
<evidence type="ECO:0000256" key="5">
    <source>
        <dbReference type="ARBA" id="ARBA00023242"/>
    </source>
</evidence>
<dbReference type="AlphaFoldDB" id="A0A9W3BMI5"/>
<dbReference type="SMART" id="SM00355">
    <property type="entry name" value="ZnF_C2H2"/>
    <property type="match status" value="10"/>
</dbReference>
<feature type="domain" description="C2H2-type" evidence="8">
    <location>
        <begin position="524"/>
        <end position="553"/>
    </location>
</feature>
<feature type="domain" description="C2H2-type" evidence="8">
    <location>
        <begin position="735"/>
        <end position="764"/>
    </location>
</feature>
<dbReference type="PANTHER" id="PTHR14003">
    <property type="entry name" value="TRANSCRIPTIONAL REPRESSOR PROTEIN YY"/>
    <property type="match status" value="1"/>
</dbReference>
<dbReference type="GO" id="GO:0005667">
    <property type="term" value="C:transcription regulator complex"/>
    <property type="evidence" value="ECO:0007669"/>
    <property type="project" value="TreeGrafter"/>
</dbReference>
<dbReference type="GO" id="GO:0000785">
    <property type="term" value="C:chromatin"/>
    <property type="evidence" value="ECO:0007669"/>
    <property type="project" value="TreeGrafter"/>
</dbReference>
<evidence type="ECO:0000256" key="7">
    <source>
        <dbReference type="SAM" id="MobiDB-lite"/>
    </source>
</evidence>
<gene>
    <name evidence="10" type="primary">LOC106080022</name>
</gene>
<sequence>MKTGVLFSSKDGGAHVSTHERNENKSDFTIQKDSINFDNSDTHTTIGSVLQLDDEFVEKFNVSDPSSGTEIHLDLDLRLQHHDHHHVIHDPELDVNIGHSMTMGLEVGDIEETENVNNQTLDWLKQGVSSSDVDMLEICNKDSTIEGLSMGLDSHSIGGPDLSSENLDYMFSKQSESAESSYFEALDNGEYPSSMTNFVNTVNINWSGHQVQSPKLNNDTICQLSSTNDAVGEFVSFSDQDVLSDSLNNTNASDLNSILYSSLNKPDSSAVKIVQFTPNSSFIEAEQGINNISNSVLKTVPLSFSTTLAENISVSNIKDVATDLNLTSLPNFLGLENIGSSSISSSLIDSQEVVNILQGLAPGINSSDIKIENDLPEEQGLNVTTISILNDDEHSTKILVDSHRGQQQKYVIKTADLTQENCSQFHLNSSHGQQMYLINPTSGDQSSESQRTAVATAMPGFVLMPVLEGSSNLIQIVPVSLPEDVTKKPAKKLLMCLEPGCKKTFKKTSKLKVHQMLHTGERPFKCTLLGCEWAFTTSNKLKRHMESHEGRKDFVCDSQGCGHRFTTIYNLNTHKRIHERPCTESCPEAGCTQSFPTKRQLELHLRNVHALEDRTLKCPEPGCEKLFYSSGCMGTHMRIHQQKAEDLQCKYPGCGKQFKKLCRLKQHQKLHSGEKPFVCEYPDCNWAFTSASKLKRHQTKHTGLRRWACPMCRKQFQRSEHLRGHLITHTGDRPFVCPVEGCGNTFTAKSTLYVHLKKHDESGKTIVYHCPMEKCERHYTNKVSLRQHILVKHCNVPQDHLPCVTDNQGTANNWLSLLGTGDQQTEIQFSQETYTEAVTQPALTPSQDALLATDFLTGDLFVLPTKDQALGQSSNNLLPVQTNTGHVTQKLVSGNSSTLNAIGQPSQHYTNDEIAKKLLDTSDLFQRERLSIEVVERGRKSQIMLENVHGSARTDLSSNEIISQRSLKRWQKQKEIEAAKLKNRLEADNRPKTPVNIVANTSVDYKNPVSNNVSLGGQQMVHTVIVPRSDGDSMETKEIPDMELQAEGIPDLVLDGGAISSDSFMTDLFIRDPETGITYRQTQLLQDDPPMMEEADVHSLVLDPSLDVHFVEDSLNFNTLE</sequence>
<feature type="domain" description="C2H2-type" evidence="8">
    <location>
        <begin position="707"/>
        <end position="734"/>
    </location>
</feature>
<evidence type="ECO:0000256" key="6">
    <source>
        <dbReference type="PROSITE-ProRule" id="PRU00042"/>
    </source>
</evidence>
<keyword evidence="1" id="KW-0479">Metal-binding</keyword>
<keyword evidence="3 6" id="KW-0863">Zinc-finger</keyword>
<evidence type="ECO:0000313" key="9">
    <source>
        <dbReference type="Proteomes" id="UP001165740"/>
    </source>
</evidence>
<dbReference type="GeneID" id="106080022"/>
<feature type="domain" description="C2H2-type" evidence="8">
    <location>
        <begin position="554"/>
        <end position="578"/>
    </location>
</feature>
<evidence type="ECO:0000256" key="2">
    <source>
        <dbReference type="ARBA" id="ARBA00022737"/>
    </source>
</evidence>
<dbReference type="GO" id="GO:0000978">
    <property type="term" value="F:RNA polymerase II cis-regulatory region sequence-specific DNA binding"/>
    <property type="evidence" value="ECO:0007669"/>
    <property type="project" value="TreeGrafter"/>
</dbReference>
<dbReference type="OMA" id="QNISWES"/>
<dbReference type="RefSeq" id="XP_055900636.1">
    <property type="nucleotide sequence ID" value="XM_056044661.1"/>
</dbReference>
<keyword evidence="5" id="KW-0539">Nucleus</keyword>
<keyword evidence="4" id="KW-0862">Zinc</keyword>
<dbReference type="FunFam" id="3.30.160.60:FF:000007">
    <property type="entry name" value="Basic krueppel-like factor 3"/>
    <property type="match status" value="2"/>
</dbReference>
<dbReference type="InterPro" id="IPR036236">
    <property type="entry name" value="Znf_C2H2_sf"/>
</dbReference>
<dbReference type="SUPFAM" id="SSF57667">
    <property type="entry name" value="beta-beta-alpha zinc fingers"/>
    <property type="match status" value="5"/>
</dbReference>
<evidence type="ECO:0000256" key="1">
    <source>
        <dbReference type="ARBA" id="ARBA00022723"/>
    </source>
</evidence>
<dbReference type="OrthoDB" id="6277246at2759"/>
<dbReference type="GO" id="GO:0000981">
    <property type="term" value="F:DNA-binding transcription factor activity, RNA polymerase II-specific"/>
    <property type="evidence" value="ECO:0007669"/>
    <property type="project" value="TreeGrafter"/>
</dbReference>
<keyword evidence="9" id="KW-1185">Reference proteome</keyword>
<dbReference type="PROSITE" id="PS00028">
    <property type="entry name" value="ZINC_FINGER_C2H2_1"/>
    <property type="match status" value="10"/>
</dbReference>
<feature type="domain" description="C2H2-type" evidence="8">
    <location>
        <begin position="616"/>
        <end position="645"/>
    </location>
</feature>
<dbReference type="Gene3D" id="3.30.160.60">
    <property type="entry name" value="Classic Zinc Finger"/>
    <property type="match status" value="8"/>
</dbReference>
<accession>A0A9W3BMI5</accession>
<feature type="domain" description="C2H2-type" evidence="8">
    <location>
        <begin position="494"/>
        <end position="523"/>
    </location>
</feature>
<dbReference type="GO" id="GO:0031519">
    <property type="term" value="C:PcG protein complex"/>
    <property type="evidence" value="ECO:0007669"/>
    <property type="project" value="TreeGrafter"/>
</dbReference>
<feature type="domain" description="C2H2-type" evidence="8">
    <location>
        <begin position="584"/>
        <end position="614"/>
    </location>
</feature>
<reference evidence="10" key="1">
    <citation type="submission" date="2025-08" db="UniProtKB">
        <authorList>
            <consortium name="RefSeq"/>
        </authorList>
    </citation>
    <scope>IDENTIFICATION</scope>
</reference>
<keyword evidence="2" id="KW-0677">Repeat</keyword>